<dbReference type="AlphaFoldDB" id="A0A8T1MIL4"/>
<feature type="chain" id="PRO_5035905893" description="Ig-like domain-containing protein" evidence="1">
    <location>
        <begin position="24"/>
        <end position="1264"/>
    </location>
</feature>
<dbReference type="EMBL" id="NIRI02000042">
    <property type="protein sequence ID" value="KAG5448798.1"/>
    <property type="molecule type" value="Genomic_DNA"/>
</dbReference>
<feature type="signal peptide" evidence="1">
    <location>
        <begin position="1"/>
        <end position="23"/>
    </location>
</feature>
<dbReference type="OrthoDB" id="6263272at2759"/>
<protein>
    <recommendedName>
        <fullName evidence="4">Ig-like domain-containing protein</fullName>
    </recommendedName>
</protein>
<evidence type="ECO:0000256" key="1">
    <source>
        <dbReference type="SAM" id="SignalP"/>
    </source>
</evidence>
<evidence type="ECO:0000313" key="2">
    <source>
        <dbReference type="EMBL" id="KAG5448798.1"/>
    </source>
</evidence>
<organism evidence="2 3">
    <name type="scientific">Clonorchis sinensis</name>
    <name type="common">Chinese liver fluke</name>
    <dbReference type="NCBI Taxonomy" id="79923"/>
    <lineage>
        <taxon>Eukaryota</taxon>
        <taxon>Metazoa</taxon>
        <taxon>Spiralia</taxon>
        <taxon>Lophotrochozoa</taxon>
        <taxon>Platyhelminthes</taxon>
        <taxon>Trematoda</taxon>
        <taxon>Digenea</taxon>
        <taxon>Opisthorchiida</taxon>
        <taxon>Opisthorchiata</taxon>
        <taxon>Opisthorchiidae</taxon>
        <taxon>Clonorchis</taxon>
    </lineage>
</organism>
<proteinExistence type="predicted"/>
<name>A0A8T1MIL4_CLOSI</name>
<evidence type="ECO:0000313" key="3">
    <source>
        <dbReference type="Proteomes" id="UP000286415"/>
    </source>
</evidence>
<accession>A0A8T1MIL4</accession>
<feature type="non-terminal residue" evidence="2">
    <location>
        <position position="1264"/>
    </location>
</feature>
<gene>
    <name evidence="2" type="ORF">CSKR_111451</name>
</gene>
<comment type="caution">
    <text evidence="2">The sequence shown here is derived from an EMBL/GenBank/DDBJ whole genome shotgun (WGS) entry which is preliminary data.</text>
</comment>
<keyword evidence="1" id="KW-0732">Signal</keyword>
<sequence length="1264" mass="143803">MLKSFRFVLVPLLHLFILNPVAAPLCIFPFYMNGKRYTGCTEDSHCSAHRIYAGELIPCLTAAAPPLLQKVLVRHRSIHVVLCVPADATMNSEPILRNIRVKREPWLRQKHPGLVEVFDAPESDFYEVECYHLQDRKQRTIIKVFRAENSGPPENVTVEEKRMQTGDKLVCGESVSALEVIGITEELSELFVYHGEQDIYQTFDQRYPHTWTVQKFGAGGRWMIGCFILGELYKLFDVTVIGFPSMPTVTPWKPNRITPGLKTPFKCEVKNQMYVISLKISIKRISGPEIFNINGNQMTLRDGVTVNTDQNGSVYRCIAHSGRIVLFEEFEVKVVDRDILQPVINPDVSWLPASQQNFTYNCTLDNNEVSDNLHLSMKGFRISPKVQKLEPRFNRIRSDMIQIGSSDSIEITLQCTLGNGKVVNSVKKIIYIEKIGHLQSIQGLVFSKKDVGVPYKPCVFIAEKDMALPEILIEKIDGPAGFFKISQESIIPVVDGPSPIVTFKCSVTANDGVLIDSARIQTMIFDGIHLSVSPNKLQHHVRMGDKWTIGCTADPPAHFLNHVRALRWHVSCLHRENCQYTLDSSWLVTAPRQFDVQIGTYSAKCSLIQDGNIISQKITVTVHPRITLHLILTSSSTEETYQCSPSSSYLFQYQPFISSYELTGPEPAIHDESIFMVQTRRYRILRTHCCFLNSSILQFQRCFASTTTFPERVKMFNKFSFATPGNKGARMEAQLQTKIGITKRTVCFFLRGQERILATKDAHAFENLYTGRTRCSLYTCEAMISPHLTKKYYGSVCAISESETVEFVHSSPHGHDKIHELWDGKVTCQFANELLRQNIKTHNLKITWVSGNNYSINKNVVELSRKPAGTYFHHRCAFTTKNFTIQKELKLQVIGGHWLFLKGEKYVYSNLKMKCETENRKQVDVLPNPNDTNPIIQARSSSWKILGEDMQSSAFYCQHPIGKDFRIHFNLTVLKNIKPIIFPKFPVMFAQEKLYTMCVTSRPDLEISLSMPLIVPHSSNKDFPGFDSDGRTVATHVELWRTAGPEMELSNISCSLSRKGTKFGSVFHLMLVLNNPIHMKLSGDIPLMNSPKKKDVNCGFSADRPSAFQVRWSIIYDPAKRLSINGSVLEIAPGVNQGKALARCYLLYGNHMTTSIDYHLLILPTGVRPEPQITPERSFLWLDESVSFKLQLKVDHLSRSIQKRLQSSLTIMVHISGRRSHGLKGNVLYPVTLHQPSAENWTSFQIHYDLFYSSYRFKLRKRLE</sequence>
<dbReference type="Proteomes" id="UP000286415">
    <property type="component" value="Unassembled WGS sequence"/>
</dbReference>
<reference evidence="2 3" key="1">
    <citation type="journal article" date="2018" name="Biotechnol. Adv.">
        <title>Improved genomic resources and new bioinformatic workflow for the carcinogenic parasite Clonorchis sinensis: Biotechnological implications.</title>
        <authorList>
            <person name="Wang D."/>
            <person name="Korhonen P.K."/>
            <person name="Gasser R.B."/>
            <person name="Young N.D."/>
        </authorList>
    </citation>
    <scope>NUCLEOTIDE SEQUENCE [LARGE SCALE GENOMIC DNA]</scope>
    <source>
        <strain evidence="2">Cs-k2</strain>
    </source>
</reference>
<keyword evidence="3" id="KW-1185">Reference proteome</keyword>
<evidence type="ECO:0008006" key="4">
    <source>
        <dbReference type="Google" id="ProtNLM"/>
    </source>
</evidence>
<reference evidence="2 3" key="2">
    <citation type="journal article" date="2021" name="Genomics">
        <title>High-quality reference genome for Clonorchis sinensis.</title>
        <authorList>
            <person name="Young N.D."/>
            <person name="Stroehlein A.J."/>
            <person name="Kinkar L."/>
            <person name="Wang T."/>
            <person name="Sohn W.M."/>
            <person name="Chang B.C.H."/>
            <person name="Kaur P."/>
            <person name="Weisz D."/>
            <person name="Dudchenko O."/>
            <person name="Aiden E.L."/>
            <person name="Korhonen P.K."/>
            <person name="Gasser R.B."/>
        </authorList>
    </citation>
    <scope>NUCLEOTIDE SEQUENCE [LARGE SCALE GENOMIC DNA]</scope>
    <source>
        <strain evidence="2">Cs-k2</strain>
    </source>
</reference>